<reference evidence="2" key="1">
    <citation type="journal article" date="2016" name="J. Invertebr. Pathol.">
        <title>An alphabaculovirus isolated from dead Lymantria dispar larvae shows high genetic similarity to baculovirus previously isolated from Lymantria monacha - An example of adaptation to a new host.</title>
        <authorList>
            <person name="Rabalski L."/>
            <person name="Krejmer-Rabalska M."/>
            <person name="Skrzecz I."/>
            <person name="Wasag B."/>
            <person name="Szewczyk B."/>
        </authorList>
    </citation>
    <scope>NUCLEOTIDE SEQUENCE</scope>
    <source>
        <strain evidence="2">BNP</strain>
    </source>
</reference>
<protein>
    <submittedName>
        <fullName evidence="2">Uncharacterized protein</fullName>
    </submittedName>
</protein>
<dbReference type="InterPro" id="IPR035162">
    <property type="entry name" value="DUF5470"/>
</dbReference>
<sequence length="159" mass="17882">MPTLATYLNWERPGQMRQSVITRSPQSVVIVGVNSQNTHTRARSPLSPIFTQSIAAQLIVLFVVVVAATTTTTTPAMNKNVDFKMEKIIDKTIENKLKCSTSIRSNTNRTNASAAVVKTEPNQISRHLDVVGRVTTYNTVGERNYKNLFDEKKINYYYN</sequence>
<proteinExistence type="predicted"/>
<accession>A0A1B1MQS3</accession>
<evidence type="ECO:0000313" key="2">
    <source>
        <dbReference type="EMBL" id="ANS70941.1"/>
    </source>
</evidence>
<keyword evidence="1" id="KW-0812">Transmembrane</keyword>
<keyword evidence="1" id="KW-1133">Transmembrane helix</keyword>
<name>A0A1B1MQS3_NPVLD</name>
<organismHost>
    <name type="scientific">Lepidoptera</name>
    <name type="common">moths &amp; butterflies</name>
    <dbReference type="NCBI Taxonomy" id="7088"/>
</organismHost>
<dbReference type="Pfam" id="PF17564">
    <property type="entry name" value="DUF5470"/>
    <property type="match status" value="1"/>
</dbReference>
<keyword evidence="1" id="KW-0472">Membrane</keyword>
<organism evidence="2">
    <name type="scientific">Lymantria dispar multicapsid nuclear polyhedrosis virus</name>
    <name type="common">LdMNPV</name>
    <dbReference type="NCBI Taxonomy" id="10449"/>
    <lineage>
        <taxon>Viruses</taxon>
        <taxon>Viruses incertae sedis</taxon>
        <taxon>Naldaviricetes</taxon>
        <taxon>Lefavirales</taxon>
        <taxon>Baculoviridae</taxon>
        <taxon>Alphabaculovirus</taxon>
        <taxon>Alphabaculovirus lydisparis</taxon>
    </lineage>
</organism>
<dbReference type="EMBL" id="KU377538">
    <property type="protein sequence ID" value="ANS70941.1"/>
    <property type="molecule type" value="Genomic_DNA"/>
</dbReference>
<evidence type="ECO:0000256" key="1">
    <source>
        <dbReference type="SAM" id="Phobius"/>
    </source>
</evidence>
<feature type="transmembrane region" description="Helical" evidence="1">
    <location>
        <begin position="54"/>
        <end position="77"/>
    </location>
</feature>